<sequence>MLAICGASSAWSQLGRPPSTFESTAFKKDYWGIDAGVQPYVRFKQGDFLDTEGSLFWFNQTHGITDNRSFSFGGWIVFKGLDNAWQLHLSHTWAMPRRDAVSLQAAVLGGTDPRNAGKKDYSVFGIYSKAETISRYESSWTVGAGVYSYSASNQGTKPSLFAGFSLQVAPDFLLDANYWTVQGPSGEPGIVRYGFGFSYRW</sequence>
<name>A0A809SF83_9BACT</name>
<protein>
    <submittedName>
        <fullName evidence="1">Uncharacterized protein</fullName>
    </submittedName>
</protein>
<reference evidence="1" key="1">
    <citation type="journal article" name="DNA Res.">
        <title>The physiological potential of anammox bacteria as revealed by their core genome structure.</title>
        <authorList>
            <person name="Okubo T."/>
            <person name="Toyoda A."/>
            <person name="Fukuhara K."/>
            <person name="Uchiyama I."/>
            <person name="Harigaya Y."/>
            <person name="Kuroiwa M."/>
            <person name="Suzuki T."/>
            <person name="Murakami Y."/>
            <person name="Suwa Y."/>
            <person name="Takami H."/>
        </authorList>
    </citation>
    <scope>NUCLEOTIDE SEQUENCE</scope>
    <source>
        <strain evidence="1">317325-2</strain>
    </source>
</reference>
<gene>
    <name evidence="1" type="ORF">NPRO_21890</name>
</gene>
<accession>A0A809SF83</accession>
<dbReference type="EMBL" id="AP021858">
    <property type="protein sequence ID" value="BBO24594.1"/>
    <property type="molecule type" value="Genomic_DNA"/>
</dbReference>
<evidence type="ECO:0000313" key="1">
    <source>
        <dbReference type="EMBL" id="BBO24594.1"/>
    </source>
</evidence>
<dbReference type="AlphaFoldDB" id="A0A809SF83"/>
<dbReference type="KEGG" id="npy:NPRO_21890"/>
<evidence type="ECO:0000313" key="2">
    <source>
        <dbReference type="Proteomes" id="UP000662873"/>
    </source>
</evidence>
<dbReference type="Proteomes" id="UP000662873">
    <property type="component" value="Chromosome"/>
</dbReference>
<proteinExistence type="predicted"/>
<organism evidence="1 2">
    <name type="scientific">Candidatus Nitrosymbiomonas proteolyticus</name>
    <dbReference type="NCBI Taxonomy" id="2608984"/>
    <lineage>
        <taxon>Bacteria</taxon>
        <taxon>Bacillati</taxon>
        <taxon>Armatimonadota</taxon>
        <taxon>Armatimonadota incertae sedis</taxon>
        <taxon>Candidatus Nitrosymbiomonas</taxon>
    </lineage>
</organism>